<dbReference type="Gene3D" id="3.30.300.180">
    <property type="match status" value="1"/>
</dbReference>
<keyword evidence="6 8" id="KW-0446">Lipid-binding</keyword>
<comment type="function">
    <text evidence="8 10">Plays an essential role in the initiation and regulation of chromosomal replication. ATP-DnaA binds to the origin of replication (oriC) to initiate formation of the DNA replication initiation complex once per cell cycle. Binds the DnaA box (a 9 base pair repeat at the origin) and separates the double-stranded (ds)DNA. Forms a right-handed helical filament on oriC DNA; dsDNA binds to the exterior of the filament while single-stranded (ss)DNA is stabiized in the filament's interior. The ATP-DnaA-oriC complex binds and stabilizes one strand of the AT-rich DNA unwinding element (DUE), permitting loading of DNA polymerase. After initiation quickly degrades to an ADP-DnaA complex that is not apt for DNA replication. Binds acidic phospholipids.</text>
</comment>
<keyword evidence="7 8" id="KW-0238">DNA-binding</keyword>
<dbReference type="InterPro" id="IPR024633">
    <property type="entry name" value="DnaA_N_dom"/>
</dbReference>
<keyword evidence="2 8" id="KW-0963">Cytoplasm</keyword>
<comment type="similarity">
    <text evidence="1 8 11">Belongs to the DnaA family.</text>
</comment>
<evidence type="ECO:0000256" key="7">
    <source>
        <dbReference type="ARBA" id="ARBA00023125"/>
    </source>
</evidence>
<dbReference type="PRINTS" id="PR00051">
    <property type="entry name" value="DNAA"/>
</dbReference>
<dbReference type="KEGG" id="alka:J0B03_06990"/>
<feature type="compositionally biased region" description="Polar residues" evidence="12">
    <location>
        <begin position="98"/>
        <end position="110"/>
    </location>
</feature>
<dbReference type="Gene3D" id="3.40.50.300">
    <property type="entry name" value="P-loop containing nucleotide triphosphate hydrolases"/>
    <property type="match status" value="1"/>
</dbReference>
<evidence type="ECO:0000256" key="2">
    <source>
        <dbReference type="ARBA" id="ARBA00022490"/>
    </source>
</evidence>
<evidence type="ECO:0000259" key="14">
    <source>
        <dbReference type="SMART" id="SM00760"/>
    </source>
</evidence>
<keyword evidence="3 8" id="KW-0235">DNA replication</keyword>
<feature type="binding site" evidence="8">
    <location>
        <position position="159"/>
    </location>
    <ligand>
        <name>ATP</name>
        <dbReference type="ChEBI" id="CHEBI:30616"/>
    </ligand>
</feature>
<keyword evidence="4 8" id="KW-0547">Nucleotide-binding</keyword>
<evidence type="ECO:0000256" key="1">
    <source>
        <dbReference type="ARBA" id="ARBA00006583"/>
    </source>
</evidence>
<dbReference type="Pfam" id="PF08299">
    <property type="entry name" value="Bac_DnaA_C"/>
    <property type="match status" value="1"/>
</dbReference>
<feature type="region of interest" description="Domain IV, binds dsDNA" evidence="8">
    <location>
        <begin position="330"/>
        <end position="452"/>
    </location>
</feature>
<comment type="domain">
    <text evidence="8">Domain I is involved in oligomerization and binding regulators, domain II is flexibile and of varying length in different bacteria, domain III forms the AAA+ region, while domain IV binds dsDNA.</text>
</comment>
<keyword evidence="5 8" id="KW-0067">ATP-binding</keyword>
<dbReference type="InterPro" id="IPR027417">
    <property type="entry name" value="P-loop_NTPase"/>
</dbReference>
<feature type="domain" description="Chromosomal replication initiator DnaA C-terminal" evidence="14">
    <location>
        <begin position="358"/>
        <end position="427"/>
    </location>
</feature>
<dbReference type="GO" id="GO:0003688">
    <property type="term" value="F:DNA replication origin binding"/>
    <property type="evidence" value="ECO:0007669"/>
    <property type="project" value="UniProtKB-UniRule"/>
</dbReference>
<proteinExistence type="inferred from homology"/>
<dbReference type="SUPFAM" id="SSF52540">
    <property type="entry name" value="P-loop containing nucleoside triphosphate hydrolases"/>
    <property type="match status" value="1"/>
</dbReference>
<dbReference type="Gene3D" id="1.10.8.60">
    <property type="match status" value="1"/>
</dbReference>
<dbReference type="GO" id="GO:0005886">
    <property type="term" value="C:plasma membrane"/>
    <property type="evidence" value="ECO:0007669"/>
    <property type="project" value="TreeGrafter"/>
</dbReference>
<feature type="region of interest" description="Disordered" evidence="12">
    <location>
        <begin position="85"/>
        <end position="110"/>
    </location>
</feature>
<feature type="region of interest" description="Domain I, interacts with DnaA modulators" evidence="8">
    <location>
        <begin position="1"/>
        <end position="82"/>
    </location>
</feature>
<dbReference type="PANTHER" id="PTHR30050:SF2">
    <property type="entry name" value="CHROMOSOMAL REPLICATION INITIATOR PROTEIN DNAA"/>
    <property type="match status" value="1"/>
</dbReference>
<comment type="subunit">
    <text evidence="8">Oligomerizes as a right-handed, spiral filament on DNA at oriC.</text>
</comment>
<gene>
    <name evidence="8 15" type="primary">dnaA</name>
    <name evidence="15" type="ORF">J0B03_06990</name>
</gene>
<dbReference type="AlphaFoldDB" id="A0A974XDD2"/>
<dbReference type="CDD" id="cd06571">
    <property type="entry name" value="Bac_DnaA_C"/>
    <property type="match status" value="1"/>
</dbReference>
<dbReference type="Pfam" id="PF11638">
    <property type="entry name" value="DnaA_N"/>
    <property type="match status" value="1"/>
</dbReference>
<evidence type="ECO:0000256" key="6">
    <source>
        <dbReference type="ARBA" id="ARBA00023121"/>
    </source>
</evidence>
<feature type="domain" description="AAA+ ATPase" evidence="13">
    <location>
        <begin position="146"/>
        <end position="274"/>
    </location>
</feature>
<dbReference type="GO" id="GO:0005737">
    <property type="term" value="C:cytoplasm"/>
    <property type="evidence" value="ECO:0007669"/>
    <property type="project" value="UniProtKB-SubCell"/>
</dbReference>
<organism evidence="15 16">
    <name type="scientific">Alkalibacter rhizosphaerae</name>
    <dbReference type="NCBI Taxonomy" id="2815577"/>
    <lineage>
        <taxon>Bacteria</taxon>
        <taxon>Bacillati</taxon>
        <taxon>Bacillota</taxon>
        <taxon>Clostridia</taxon>
        <taxon>Eubacteriales</taxon>
        <taxon>Eubacteriaceae</taxon>
        <taxon>Alkalibacter</taxon>
    </lineage>
</organism>
<keyword evidence="16" id="KW-1185">Reference proteome</keyword>
<dbReference type="CDD" id="cd00009">
    <property type="entry name" value="AAA"/>
    <property type="match status" value="1"/>
</dbReference>
<dbReference type="GO" id="GO:0005524">
    <property type="term" value="F:ATP binding"/>
    <property type="evidence" value="ECO:0007669"/>
    <property type="project" value="UniProtKB-UniRule"/>
</dbReference>
<dbReference type="Gene3D" id="1.10.1750.10">
    <property type="match status" value="1"/>
</dbReference>
<dbReference type="Pfam" id="PF00308">
    <property type="entry name" value="Bac_DnaA"/>
    <property type="match status" value="1"/>
</dbReference>
<dbReference type="EMBL" id="CP071444">
    <property type="protein sequence ID" value="QSX07581.1"/>
    <property type="molecule type" value="Genomic_DNA"/>
</dbReference>
<dbReference type="InterPro" id="IPR018312">
    <property type="entry name" value="Chromosome_initiator_DnaA_CS"/>
</dbReference>
<dbReference type="InterPro" id="IPR003593">
    <property type="entry name" value="AAA+_ATPase"/>
</dbReference>
<comment type="subcellular location">
    <subcellularLocation>
        <location evidence="8">Cytoplasm</location>
    </subcellularLocation>
</comment>
<evidence type="ECO:0000256" key="10">
    <source>
        <dbReference type="RuleBase" id="RU000577"/>
    </source>
</evidence>
<dbReference type="InterPro" id="IPR038454">
    <property type="entry name" value="DnaA_N_sf"/>
</dbReference>
<dbReference type="RefSeq" id="WP_207298923.1">
    <property type="nucleotide sequence ID" value="NZ_CP071444.1"/>
</dbReference>
<accession>A0A974XDD2</accession>
<dbReference type="InterPro" id="IPR020591">
    <property type="entry name" value="Chromosome_initiator_DnaA-like"/>
</dbReference>
<dbReference type="SMART" id="SM00382">
    <property type="entry name" value="AAA"/>
    <property type="match status" value="1"/>
</dbReference>
<reference evidence="15" key="1">
    <citation type="submission" date="2021-03" db="EMBL/GenBank/DDBJ databases">
        <title>Alkalibacter marinus sp. nov., isolated from tidal flat sediment.</title>
        <authorList>
            <person name="Namirimu T."/>
            <person name="Yang J.-A."/>
            <person name="Yang S.-H."/>
            <person name="Kim Y.-J."/>
            <person name="Kwon K.K."/>
        </authorList>
    </citation>
    <scope>NUCLEOTIDE SEQUENCE</scope>
    <source>
        <strain evidence="15">ES005</strain>
    </source>
</reference>
<feature type="binding site" evidence="8">
    <location>
        <position position="160"/>
    </location>
    <ligand>
        <name>ATP</name>
        <dbReference type="ChEBI" id="CHEBI:30616"/>
    </ligand>
</feature>
<dbReference type="InterPro" id="IPR010921">
    <property type="entry name" value="Trp_repressor/repl_initiator"/>
</dbReference>
<dbReference type="InterPro" id="IPR001957">
    <property type="entry name" value="Chromosome_initiator_DnaA"/>
</dbReference>
<evidence type="ECO:0000259" key="13">
    <source>
        <dbReference type="SMART" id="SM00382"/>
    </source>
</evidence>
<sequence length="452" mass="51314">MDSNLQHLWNQTLEIIEEELTQVSFETWLKRIEPISHNNNTIVLGVENDFTKGILEARYALLIGNALKHVTGQNVMVEFIIPSSSGSSTDHKQDPPVKNNQTSSGYQLENSSNLNPKYTFETFVIGESNRFAHAASVAVAEAPAQRYNPMFIYGGVGLGKTHLMHAIGHYTLEQWPNKKVVYVSCEKFTNDFIDSIQNKNNISFRNKYRNVDVLLIDDIQFIAGKEGTQEEFFHTFNALHDANKQIVISSDRPPKEIPTLEERLRSRFEWGLITDIQAPDLETRIAILKKKANTEKIDIGNDVLVFIANKIQSNIRELEGALIRVNAFSRLTNQGIDVDLATDALKDIISAKKPEIITVDLIKEVTAKYFNIEVDDFNLKKRTKSIAYPRQVAMYISREMTELSLPKIGDEFGGRDHSTVIHAIDKIAKEMEENFDFKNLINRIMKDIKGNG</sequence>
<feature type="binding site" evidence="8">
    <location>
        <position position="157"/>
    </location>
    <ligand>
        <name>ATP</name>
        <dbReference type="ChEBI" id="CHEBI:30616"/>
    </ligand>
</feature>
<comment type="caution">
    <text evidence="8">Lacks conserved residue(s) required for the propagation of feature annotation.</text>
</comment>
<dbReference type="InterPro" id="IPR013159">
    <property type="entry name" value="DnaA_C"/>
</dbReference>
<evidence type="ECO:0000256" key="4">
    <source>
        <dbReference type="ARBA" id="ARBA00022741"/>
    </source>
</evidence>
<evidence type="ECO:0000256" key="3">
    <source>
        <dbReference type="ARBA" id="ARBA00022705"/>
    </source>
</evidence>
<evidence type="ECO:0000256" key="9">
    <source>
        <dbReference type="NCBIfam" id="TIGR00362"/>
    </source>
</evidence>
<protein>
    <recommendedName>
        <fullName evidence="8 9">Chromosomal replication initiator protein DnaA</fullName>
    </recommendedName>
</protein>
<name>A0A974XDD2_9FIRM</name>
<dbReference type="SUPFAM" id="SSF48295">
    <property type="entry name" value="TrpR-like"/>
    <property type="match status" value="1"/>
</dbReference>
<dbReference type="NCBIfam" id="NF010686">
    <property type="entry name" value="PRK14086.1"/>
    <property type="match status" value="1"/>
</dbReference>
<dbReference type="FunFam" id="1.10.8.60:FF:000003">
    <property type="entry name" value="Chromosomal replication initiator protein DnaA"/>
    <property type="match status" value="1"/>
</dbReference>
<evidence type="ECO:0000256" key="12">
    <source>
        <dbReference type="SAM" id="MobiDB-lite"/>
    </source>
</evidence>
<dbReference type="PROSITE" id="PS01008">
    <property type="entry name" value="DNAA"/>
    <property type="match status" value="1"/>
</dbReference>
<evidence type="ECO:0000256" key="5">
    <source>
        <dbReference type="ARBA" id="ARBA00022840"/>
    </source>
</evidence>
<dbReference type="HAMAP" id="MF_00377">
    <property type="entry name" value="DnaA_bact"/>
    <property type="match status" value="1"/>
</dbReference>
<feature type="region of interest" description="Domain III, AAA+ region" evidence="8">
    <location>
        <begin position="113"/>
        <end position="329"/>
    </location>
</feature>
<evidence type="ECO:0000313" key="16">
    <source>
        <dbReference type="Proteomes" id="UP000663499"/>
    </source>
</evidence>
<evidence type="ECO:0000313" key="15">
    <source>
        <dbReference type="EMBL" id="QSX07581.1"/>
    </source>
</evidence>
<dbReference type="InterPro" id="IPR013317">
    <property type="entry name" value="DnaA_dom"/>
</dbReference>
<dbReference type="NCBIfam" id="TIGR00362">
    <property type="entry name" value="DnaA"/>
    <property type="match status" value="1"/>
</dbReference>
<evidence type="ECO:0000256" key="11">
    <source>
        <dbReference type="RuleBase" id="RU004227"/>
    </source>
</evidence>
<dbReference type="FunFam" id="3.40.50.300:FF:000150">
    <property type="entry name" value="Chromosomal replication initiator protein DnaA"/>
    <property type="match status" value="1"/>
</dbReference>
<dbReference type="GO" id="GO:0008289">
    <property type="term" value="F:lipid binding"/>
    <property type="evidence" value="ECO:0007669"/>
    <property type="project" value="UniProtKB-KW"/>
</dbReference>
<dbReference type="PANTHER" id="PTHR30050">
    <property type="entry name" value="CHROMOSOMAL REPLICATION INITIATOR PROTEIN DNAA"/>
    <property type="match status" value="1"/>
</dbReference>
<dbReference type="Proteomes" id="UP000663499">
    <property type="component" value="Chromosome"/>
</dbReference>
<feature type="binding site" evidence="8">
    <location>
        <position position="161"/>
    </location>
    <ligand>
        <name>ATP</name>
        <dbReference type="ChEBI" id="CHEBI:30616"/>
    </ligand>
</feature>
<evidence type="ECO:0000256" key="8">
    <source>
        <dbReference type="HAMAP-Rule" id="MF_00377"/>
    </source>
</evidence>
<dbReference type="GO" id="GO:0006270">
    <property type="term" value="P:DNA replication initiation"/>
    <property type="evidence" value="ECO:0007669"/>
    <property type="project" value="UniProtKB-UniRule"/>
</dbReference>
<dbReference type="GO" id="GO:0006275">
    <property type="term" value="P:regulation of DNA replication"/>
    <property type="evidence" value="ECO:0007669"/>
    <property type="project" value="UniProtKB-UniRule"/>
</dbReference>
<dbReference type="SMART" id="SM00760">
    <property type="entry name" value="Bac_DnaA_C"/>
    <property type="match status" value="1"/>
</dbReference>